<accession>A0A9P4T9U5</accession>
<name>A0A9P4T9U5_CURKU</name>
<dbReference type="EMBL" id="SWKU01000018">
    <property type="protein sequence ID" value="KAF2998915.1"/>
    <property type="molecule type" value="Genomic_DNA"/>
</dbReference>
<dbReference type="OrthoDB" id="3692311at2759"/>
<keyword evidence="3" id="KW-1185">Reference proteome</keyword>
<evidence type="ECO:0000256" key="1">
    <source>
        <dbReference type="SAM" id="Phobius"/>
    </source>
</evidence>
<keyword evidence="1" id="KW-0472">Membrane</keyword>
<evidence type="ECO:0000313" key="2">
    <source>
        <dbReference type="EMBL" id="KAF2998915.1"/>
    </source>
</evidence>
<feature type="transmembrane region" description="Helical" evidence="1">
    <location>
        <begin position="47"/>
        <end position="68"/>
    </location>
</feature>
<dbReference type="Proteomes" id="UP000801428">
    <property type="component" value="Unassembled WGS sequence"/>
</dbReference>
<feature type="transmembrane region" description="Helical" evidence="1">
    <location>
        <begin position="89"/>
        <end position="112"/>
    </location>
</feature>
<comment type="caution">
    <text evidence="2">The sequence shown here is derived from an EMBL/GenBank/DDBJ whole genome shotgun (WGS) entry which is preliminary data.</text>
</comment>
<organism evidence="2 3">
    <name type="scientific">Curvularia kusanoi</name>
    <name type="common">Cochliobolus kusanoi</name>
    <dbReference type="NCBI Taxonomy" id="90978"/>
    <lineage>
        <taxon>Eukaryota</taxon>
        <taxon>Fungi</taxon>
        <taxon>Dikarya</taxon>
        <taxon>Ascomycota</taxon>
        <taxon>Pezizomycotina</taxon>
        <taxon>Dothideomycetes</taxon>
        <taxon>Pleosporomycetidae</taxon>
        <taxon>Pleosporales</taxon>
        <taxon>Pleosporineae</taxon>
        <taxon>Pleosporaceae</taxon>
        <taxon>Curvularia</taxon>
    </lineage>
</organism>
<keyword evidence="1" id="KW-1133">Transmembrane helix</keyword>
<proteinExistence type="predicted"/>
<protein>
    <submittedName>
        <fullName evidence="2">Uncharacterized protein</fullName>
    </submittedName>
</protein>
<evidence type="ECO:0000313" key="3">
    <source>
        <dbReference type="Proteomes" id="UP000801428"/>
    </source>
</evidence>
<dbReference type="AlphaFoldDB" id="A0A9P4T9U5"/>
<sequence length="623" mass="68171">MDQATTQVPSKGRSDESLEAPLAIAQRDPTSIGAGNSSTTYSEIGHFALNFLLVIPPVVSLIYAWLVARNNGVRVDQHPVPELQTAARYGPTVFPVAFAAIMGTFLTGIASWRLEHGISMLSLEYLLNSRTVFSAVTTPISLRSVNLLAPLLLALWVLSPLGGQAALRVVELAPGLHSEPCEYQYLDVMSTQRVCSPTSSAGMDLTPSIVSAFNGALASTPQTQFANVDAYGNLKIPMLESCTNNGIKQDSDGWIDTSVTNACAFASINGLPFRGISGENHTFNMETSYTYSDCSISHTLASPGSGYREWIDRMRNETLINNGITLALSMPDVTAKMNNRSEHLVFESITRNARTQANCSLSQTYVETEVFCQNRDCSVKRIRKSTSPHNATHLLPLHGRWGYNASSCADGSSGFLKGLISSTVFMSMYGSTSMSDPYSTPIEYYITHPYSPYSAHSANSTSWRGEDIYPVGHRLFSERFSQLWNTYWLCTIAPEAVTGDFTQRDMVISPFNVVTTTGTMTPYVLQLHTNKGWLTVLVVASSVMLGASIANIAVGRLQTRPDILERVSILAKDSPNTVATYRGRAQESDTEIRLRDVRLSLRDIESKESSYAAVETDEDDART</sequence>
<feature type="transmembrane region" description="Helical" evidence="1">
    <location>
        <begin position="533"/>
        <end position="554"/>
    </location>
</feature>
<gene>
    <name evidence="2" type="ORF">E8E13_005884</name>
</gene>
<keyword evidence="1" id="KW-0812">Transmembrane</keyword>
<reference evidence="2" key="1">
    <citation type="submission" date="2019-04" db="EMBL/GenBank/DDBJ databases">
        <title>Sequencing of skin fungus with MAO and IRED activity.</title>
        <authorList>
            <person name="Marsaioli A.J."/>
            <person name="Bonatto J.M.C."/>
            <person name="Reis Junior O."/>
        </authorList>
    </citation>
    <scope>NUCLEOTIDE SEQUENCE</scope>
    <source>
        <strain evidence="2">30M1</strain>
    </source>
</reference>